<evidence type="ECO:0000256" key="3">
    <source>
        <dbReference type="ARBA" id="ARBA00008562"/>
    </source>
</evidence>
<dbReference type="PIRSF" id="PIRSF000171">
    <property type="entry name" value="SDHA_APRA_LASPO"/>
    <property type="match status" value="1"/>
</dbReference>
<evidence type="ECO:0000256" key="10">
    <source>
        <dbReference type="NCBIfam" id="TIGR00551"/>
    </source>
</evidence>
<evidence type="ECO:0000313" key="17">
    <source>
        <dbReference type="Proteomes" id="UP000228568"/>
    </source>
</evidence>
<dbReference type="AlphaFoldDB" id="A0A2M7V8I0"/>
<evidence type="ECO:0000256" key="8">
    <source>
        <dbReference type="ARBA" id="ARBA00023002"/>
    </source>
</evidence>
<feature type="domain" description="Fumarate reductase/succinate dehydrogenase flavoprotein-like C-terminal" evidence="15">
    <location>
        <begin position="428"/>
        <end position="502"/>
    </location>
</feature>
<comment type="catalytic activity">
    <reaction evidence="9">
        <text>L-aspartate + O2 = iminosuccinate + H2O2</text>
        <dbReference type="Rhea" id="RHEA:25876"/>
        <dbReference type="ChEBI" id="CHEBI:15379"/>
        <dbReference type="ChEBI" id="CHEBI:16240"/>
        <dbReference type="ChEBI" id="CHEBI:29991"/>
        <dbReference type="ChEBI" id="CHEBI:77875"/>
        <dbReference type="EC" id="1.4.3.16"/>
    </reaction>
    <physiologicalReaction direction="left-to-right" evidence="9">
        <dbReference type="Rhea" id="RHEA:25877"/>
    </physiologicalReaction>
</comment>
<keyword evidence="13" id="KW-0175">Coiled coil</keyword>
<feature type="coiled-coil region" evidence="13">
    <location>
        <begin position="440"/>
        <end position="467"/>
    </location>
</feature>
<dbReference type="SUPFAM" id="SSF46977">
    <property type="entry name" value="Succinate dehydrogenase/fumarate reductase flavoprotein C-terminal domain"/>
    <property type="match status" value="1"/>
</dbReference>
<evidence type="ECO:0000256" key="4">
    <source>
        <dbReference type="ARBA" id="ARBA00012173"/>
    </source>
</evidence>
<evidence type="ECO:0000259" key="15">
    <source>
        <dbReference type="Pfam" id="PF02910"/>
    </source>
</evidence>
<evidence type="ECO:0000256" key="6">
    <source>
        <dbReference type="ARBA" id="ARBA00022642"/>
    </source>
</evidence>
<dbReference type="InterPro" id="IPR003953">
    <property type="entry name" value="FAD-dep_OxRdtase_2_FAD-bd"/>
</dbReference>
<dbReference type="Gene3D" id="3.50.50.60">
    <property type="entry name" value="FAD/NAD(P)-binding domain"/>
    <property type="match status" value="1"/>
</dbReference>
<gene>
    <name evidence="16" type="primary">nadB</name>
    <name evidence="16" type="ORF">COX81_01795</name>
</gene>
<dbReference type="FunFam" id="3.90.700.10:FF:000002">
    <property type="entry name" value="L-aspartate oxidase"/>
    <property type="match status" value="1"/>
</dbReference>
<dbReference type="SUPFAM" id="SSF56425">
    <property type="entry name" value="Succinate dehydrogenase/fumarate reductase flavoprotein, catalytic domain"/>
    <property type="match status" value="1"/>
</dbReference>
<evidence type="ECO:0000313" key="16">
    <source>
        <dbReference type="EMBL" id="PIZ95103.1"/>
    </source>
</evidence>
<dbReference type="Pfam" id="PF02910">
    <property type="entry name" value="Succ_DH_flav_C"/>
    <property type="match status" value="1"/>
</dbReference>
<dbReference type="PANTHER" id="PTHR42716">
    <property type="entry name" value="L-ASPARTATE OXIDASE"/>
    <property type="match status" value="1"/>
</dbReference>
<dbReference type="Gene3D" id="1.20.58.100">
    <property type="entry name" value="Fumarate reductase/succinate dehydrogenase flavoprotein-like, C-terminal domain"/>
    <property type="match status" value="1"/>
</dbReference>
<feature type="active site" description="Proton acceptor" evidence="11">
    <location>
        <position position="276"/>
    </location>
</feature>
<dbReference type="InterPro" id="IPR037099">
    <property type="entry name" value="Fum_R/Succ_DH_flav-like_C_sf"/>
</dbReference>
<protein>
    <recommendedName>
        <fullName evidence="4 10">L-aspartate oxidase</fullName>
        <ecNumber evidence="4 10">1.4.3.16</ecNumber>
    </recommendedName>
</protein>
<dbReference type="InterPro" id="IPR015939">
    <property type="entry name" value="Fum_Rdtase/Succ_DH_flav-like_C"/>
</dbReference>
<keyword evidence="7 12" id="KW-0274">FAD</keyword>
<dbReference type="Gene3D" id="3.90.700.10">
    <property type="entry name" value="Succinate dehydrogenase/fumarate reductase flavoprotein, catalytic domain"/>
    <property type="match status" value="1"/>
</dbReference>
<evidence type="ECO:0000256" key="9">
    <source>
        <dbReference type="ARBA" id="ARBA00048305"/>
    </source>
</evidence>
<evidence type="ECO:0000256" key="7">
    <source>
        <dbReference type="ARBA" id="ARBA00022827"/>
    </source>
</evidence>
<sequence>MYDNFQSDFLVIGSGIAGLNFALQVSKYGTVAIVTKKELMESNSNYAQGGIAAVLDKHDSFKSHIKDTLTTGCFINDKKAVEVLVKNAPKQIEHLINVGVGFSRENGKLCLTKEGGHSERRIAYVNDATGKEIERALLHQIRHHKNISTFESHIAFDLLIKNKKCIGALVFDTEKNEILQFSAKATIIATGGAGQVYSRNCNPKIATGDGVAMAASIGAKIRDMEFIQFHPTALALKNKPAFLISETVRGEDGILKNKNGKEFMDKYHKLHNLAPRDIVSRAIFAEMKKNQTNHVFLDIRHKGSAYIKKRFPYIFEKLWWFGIKMDKNMIPVAPAVHYICGGIHTDTNGETNIPGLYAFGEVAHTGVHGANRLASNSLLECLVFSDRAIRSVAKYIENELQLPTYTPHTHKVVKPTTVIFNQIKNKKRSIQKMMWNNVGIVREEKKMKKTLKKLLNLEIEIEKIFNKGISAPIIELRNINRVAILITKAALERKESIGCHYRLS</sequence>
<dbReference type="InterPro" id="IPR027477">
    <property type="entry name" value="Succ_DH/fumarate_Rdtase_cat_sf"/>
</dbReference>
<comment type="pathway">
    <text evidence="2 12">Cofactor biosynthesis; NAD(+) biosynthesis; iminoaspartate from L-aspartate (oxidase route): step 1/1.</text>
</comment>
<dbReference type="EC" id="1.4.3.16" evidence="4 10"/>
<evidence type="ECO:0000256" key="12">
    <source>
        <dbReference type="RuleBase" id="RU362049"/>
    </source>
</evidence>
<proteinExistence type="inferred from homology"/>
<dbReference type="GO" id="GO:0034628">
    <property type="term" value="P:'de novo' NAD+ biosynthetic process from L-aspartate"/>
    <property type="evidence" value="ECO:0007669"/>
    <property type="project" value="TreeGrafter"/>
</dbReference>
<dbReference type="SUPFAM" id="SSF51905">
    <property type="entry name" value="FAD/NAD(P)-binding domain"/>
    <property type="match status" value="1"/>
</dbReference>
<organism evidence="16 17">
    <name type="scientific">Candidatus Magasanikbacteria bacterium CG_4_10_14_0_2_um_filter_37_12</name>
    <dbReference type="NCBI Taxonomy" id="1974637"/>
    <lineage>
        <taxon>Bacteria</taxon>
        <taxon>Candidatus Magasanikiibacteriota</taxon>
    </lineage>
</organism>
<evidence type="ECO:0000256" key="13">
    <source>
        <dbReference type="SAM" id="Coils"/>
    </source>
</evidence>
<evidence type="ECO:0000259" key="14">
    <source>
        <dbReference type="Pfam" id="PF00890"/>
    </source>
</evidence>
<feature type="domain" description="FAD-dependent oxidoreductase 2 FAD-binding" evidence="14">
    <location>
        <begin position="8"/>
        <end position="378"/>
    </location>
</feature>
<comment type="function">
    <text evidence="12">Catalyzes the oxidation of L-aspartate to iminoaspartate.</text>
</comment>
<dbReference type="Proteomes" id="UP000228568">
    <property type="component" value="Unassembled WGS sequence"/>
</dbReference>
<evidence type="ECO:0000256" key="1">
    <source>
        <dbReference type="ARBA" id="ARBA00001974"/>
    </source>
</evidence>
<comment type="caution">
    <text evidence="16">The sequence shown here is derived from an EMBL/GenBank/DDBJ whole genome shotgun (WGS) entry which is preliminary data.</text>
</comment>
<dbReference type="PRINTS" id="PR00368">
    <property type="entry name" value="FADPNR"/>
</dbReference>
<dbReference type="Pfam" id="PF00890">
    <property type="entry name" value="FAD_binding_2"/>
    <property type="match status" value="1"/>
</dbReference>
<evidence type="ECO:0000256" key="2">
    <source>
        <dbReference type="ARBA" id="ARBA00004950"/>
    </source>
</evidence>
<comment type="cofactor">
    <cofactor evidence="1 12">
        <name>FAD</name>
        <dbReference type="ChEBI" id="CHEBI:57692"/>
    </cofactor>
</comment>
<evidence type="ECO:0000256" key="11">
    <source>
        <dbReference type="PIRSR" id="PIRSR000171-1"/>
    </source>
</evidence>
<dbReference type="InterPro" id="IPR036188">
    <property type="entry name" value="FAD/NAD-bd_sf"/>
</dbReference>
<comment type="similarity">
    <text evidence="3 12">Belongs to the FAD-dependent oxidoreductase 2 family. NadB subfamily.</text>
</comment>
<comment type="subcellular location">
    <subcellularLocation>
        <location evidence="12">Cytoplasm</location>
    </subcellularLocation>
</comment>
<accession>A0A2M7V8I0</accession>
<evidence type="ECO:0000256" key="5">
    <source>
        <dbReference type="ARBA" id="ARBA00022630"/>
    </source>
</evidence>
<keyword evidence="6 12" id="KW-0662">Pyridine nucleotide biosynthesis</keyword>
<dbReference type="GO" id="GO:0008734">
    <property type="term" value="F:L-aspartate oxidase activity"/>
    <property type="evidence" value="ECO:0007669"/>
    <property type="project" value="UniProtKB-UniRule"/>
</dbReference>
<dbReference type="GO" id="GO:0005737">
    <property type="term" value="C:cytoplasm"/>
    <property type="evidence" value="ECO:0007669"/>
    <property type="project" value="UniProtKB-SubCell"/>
</dbReference>
<dbReference type="PANTHER" id="PTHR42716:SF2">
    <property type="entry name" value="L-ASPARTATE OXIDASE, CHLOROPLASTIC"/>
    <property type="match status" value="1"/>
</dbReference>
<keyword evidence="5 12" id="KW-0285">Flavoprotein</keyword>
<keyword evidence="8 12" id="KW-0560">Oxidoreductase</keyword>
<dbReference type="NCBIfam" id="TIGR00551">
    <property type="entry name" value="nadB"/>
    <property type="match status" value="1"/>
</dbReference>
<dbReference type="EMBL" id="PFPK01000020">
    <property type="protein sequence ID" value="PIZ95103.1"/>
    <property type="molecule type" value="Genomic_DNA"/>
</dbReference>
<reference evidence="17" key="1">
    <citation type="submission" date="2017-09" db="EMBL/GenBank/DDBJ databases">
        <title>Depth-based differentiation of microbial function through sediment-hosted aquifers and enrichment of novel symbionts in the deep terrestrial subsurface.</title>
        <authorList>
            <person name="Probst A.J."/>
            <person name="Ladd B."/>
            <person name="Jarett J.K."/>
            <person name="Geller-Mcgrath D.E."/>
            <person name="Sieber C.M.K."/>
            <person name="Emerson J.B."/>
            <person name="Anantharaman K."/>
            <person name="Thomas B.C."/>
            <person name="Malmstrom R."/>
            <person name="Stieglmeier M."/>
            <person name="Klingl A."/>
            <person name="Woyke T."/>
            <person name="Ryan C.M."/>
            <person name="Banfield J.F."/>
        </authorList>
    </citation>
    <scope>NUCLEOTIDE SEQUENCE [LARGE SCALE GENOMIC DNA]</scope>
</reference>
<name>A0A2M7V8I0_9BACT</name>
<dbReference type="InterPro" id="IPR005288">
    <property type="entry name" value="NadB"/>
</dbReference>
<dbReference type="UniPathway" id="UPA00253">
    <property type="reaction ID" value="UER00326"/>
</dbReference>